<dbReference type="Gene3D" id="3.90.176.10">
    <property type="entry name" value="Toxin ADP-ribosyltransferase, Chain A, domain 1"/>
    <property type="match status" value="1"/>
</dbReference>
<gene>
    <name evidence="5" type="ORF">JXQ802_LOCUS55574</name>
    <name evidence="4" type="ORF">PYM288_LOCUS39039</name>
</gene>
<dbReference type="InterPro" id="IPR019734">
    <property type="entry name" value="TPR_rpt"/>
</dbReference>
<feature type="repeat" description="TPR" evidence="3">
    <location>
        <begin position="144"/>
        <end position="177"/>
    </location>
</feature>
<evidence type="ECO:0000256" key="3">
    <source>
        <dbReference type="PROSITE-ProRule" id="PRU00339"/>
    </source>
</evidence>
<feature type="repeat" description="TPR" evidence="3">
    <location>
        <begin position="186"/>
        <end position="219"/>
    </location>
</feature>
<comment type="caution">
    <text evidence="4">The sequence shown here is derived from an EMBL/GenBank/DDBJ whole genome shotgun (WGS) entry which is preliminary data.</text>
</comment>
<evidence type="ECO:0000313" key="4">
    <source>
        <dbReference type="EMBL" id="CAF1508858.1"/>
    </source>
</evidence>
<dbReference type="Proteomes" id="UP000663854">
    <property type="component" value="Unassembled WGS sequence"/>
</dbReference>
<dbReference type="PANTHER" id="PTHR45641">
    <property type="entry name" value="TETRATRICOPEPTIDE REPEAT PROTEIN (AFU_ORTHOLOGUE AFUA_6G03870)"/>
    <property type="match status" value="1"/>
</dbReference>
<evidence type="ECO:0008006" key="8">
    <source>
        <dbReference type="Google" id="ProtNLM"/>
    </source>
</evidence>
<evidence type="ECO:0000313" key="6">
    <source>
        <dbReference type="Proteomes" id="UP000663854"/>
    </source>
</evidence>
<dbReference type="PANTHER" id="PTHR45641:SF19">
    <property type="entry name" value="NEPHROCYSTIN-3"/>
    <property type="match status" value="1"/>
</dbReference>
<protein>
    <recommendedName>
        <fullName evidence="8">Tetratricopeptide repeat protein</fullName>
    </recommendedName>
</protein>
<dbReference type="EMBL" id="CAJNOH010010150">
    <property type="protein sequence ID" value="CAF1508858.1"/>
    <property type="molecule type" value="Genomic_DNA"/>
</dbReference>
<dbReference type="PROSITE" id="PS51996">
    <property type="entry name" value="TR_MART"/>
    <property type="match status" value="1"/>
</dbReference>
<reference evidence="4" key="1">
    <citation type="submission" date="2021-02" db="EMBL/GenBank/DDBJ databases">
        <authorList>
            <person name="Nowell W R."/>
        </authorList>
    </citation>
    <scope>NUCLEOTIDE SEQUENCE</scope>
</reference>
<evidence type="ECO:0000313" key="5">
    <source>
        <dbReference type="EMBL" id="CAF1657842.1"/>
    </source>
</evidence>
<feature type="non-terminal residue" evidence="4">
    <location>
        <position position="1"/>
    </location>
</feature>
<dbReference type="SMART" id="SM00028">
    <property type="entry name" value="TPR"/>
    <property type="match status" value="3"/>
</dbReference>
<proteinExistence type="predicted"/>
<evidence type="ECO:0000313" key="7">
    <source>
        <dbReference type="Proteomes" id="UP000663870"/>
    </source>
</evidence>
<sequence length="290" mass="33069">KVYRGQGLALEDFEKTKKSINQLMSFNNFLSTSLNQNISFKKFARPAAFNDPNKVGILFIMTIDPDVCTKSKIPFADVSQVSFFEDQEAEILFTTHTIFRIDKIQRIHDDHTDRLWEVHLTLVGNDNHELNTLTAHASSDKERSDYNHKLGWAYDDMGEYSKALSSYKQSLEIRKIALPPNHPDIAQSYNNIGNVYYNIGEYSKALSSYERSLEIKKIALPPNHPSLATSYNNIASVYNNMGEYLKALSSDKGGNNFKSVTTIVKDLKEANLRRIQVESHRIIKDNPNVE</sequence>
<dbReference type="SUPFAM" id="SSF56399">
    <property type="entry name" value="ADP-ribosylation"/>
    <property type="match status" value="1"/>
</dbReference>
<dbReference type="PROSITE" id="PS50005">
    <property type="entry name" value="TPR"/>
    <property type="match status" value="2"/>
</dbReference>
<dbReference type="PROSITE" id="PS50293">
    <property type="entry name" value="TPR_REGION"/>
    <property type="match status" value="1"/>
</dbReference>
<dbReference type="InterPro" id="IPR011990">
    <property type="entry name" value="TPR-like_helical_dom_sf"/>
</dbReference>
<keyword evidence="7" id="KW-1185">Reference proteome</keyword>
<evidence type="ECO:0000256" key="1">
    <source>
        <dbReference type="ARBA" id="ARBA00022737"/>
    </source>
</evidence>
<organism evidence="4 6">
    <name type="scientific">Rotaria sordida</name>
    <dbReference type="NCBI Taxonomy" id="392033"/>
    <lineage>
        <taxon>Eukaryota</taxon>
        <taxon>Metazoa</taxon>
        <taxon>Spiralia</taxon>
        <taxon>Gnathifera</taxon>
        <taxon>Rotifera</taxon>
        <taxon>Eurotatoria</taxon>
        <taxon>Bdelloidea</taxon>
        <taxon>Philodinida</taxon>
        <taxon>Philodinidae</taxon>
        <taxon>Rotaria</taxon>
    </lineage>
</organism>
<keyword evidence="2 3" id="KW-0802">TPR repeat</keyword>
<evidence type="ECO:0000256" key="2">
    <source>
        <dbReference type="ARBA" id="ARBA00022803"/>
    </source>
</evidence>
<dbReference type="Proteomes" id="UP000663870">
    <property type="component" value="Unassembled WGS sequence"/>
</dbReference>
<dbReference type="Gene3D" id="1.25.40.10">
    <property type="entry name" value="Tetratricopeptide repeat domain"/>
    <property type="match status" value="1"/>
</dbReference>
<dbReference type="SUPFAM" id="SSF48452">
    <property type="entry name" value="TPR-like"/>
    <property type="match status" value="1"/>
</dbReference>
<accession>A0A815TS64</accession>
<name>A0A815TS64_9BILA</name>
<dbReference type="AlphaFoldDB" id="A0A815TS64"/>
<dbReference type="Pfam" id="PF13424">
    <property type="entry name" value="TPR_12"/>
    <property type="match status" value="1"/>
</dbReference>
<dbReference type="EMBL" id="CAJNOL010011962">
    <property type="protein sequence ID" value="CAF1657842.1"/>
    <property type="molecule type" value="Genomic_DNA"/>
</dbReference>
<keyword evidence="1" id="KW-0677">Repeat</keyword>